<dbReference type="PRINTS" id="PR00038">
    <property type="entry name" value="HTHLUXR"/>
</dbReference>
<dbReference type="PROSITE" id="PS50043">
    <property type="entry name" value="HTH_LUXR_2"/>
    <property type="match status" value="1"/>
</dbReference>
<dbReference type="GO" id="GO:0006355">
    <property type="term" value="P:regulation of DNA-templated transcription"/>
    <property type="evidence" value="ECO:0007669"/>
    <property type="project" value="InterPro"/>
</dbReference>
<dbReference type="SUPFAM" id="SSF46894">
    <property type="entry name" value="C-terminal effector domain of the bipartite response regulators"/>
    <property type="match status" value="1"/>
</dbReference>
<dbReference type="SMART" id="SM00421">
    <property type="entry name" value="HTH_LUXR"/>
    <property type="match status" value="1"/>
</dbReference>
<dbReference type="InterPro" id="IPR016032">
    <property type="entry name" value="Sig_transdc_resp-reg_C-effctor"/>
</dbReference>
<dbReference type="PANTHER" id="PTHR47691">
    <property type="entry name" value="REGULATOR-RELATED"/>
    <property type="match status" value="1"/>
</dbReference>
<dbReference type="PROSITE" id="PS00622">
    <property type="entry name" value="HTH_LUXR_1"/>
    <property type="match status" value="1"/>
</dbReference>
<dbReference type="EMBL" id="LT629701">
    <property type="protein sequence ID" value="SDM73823.1"/>
    <property type="molecule type" value="Genomic_DNA"/>
</dbReference>
<organism evidence="2 3">
    <name type="scientific">Allokutzneria albata</name>
    <name type="common">Kibdelosporangium albatum</name>
    <dbReference type="NCBI Taxonomy" id="211114"/>
    <lineage>
        <taxon>Bacteria</taxon>
        <taxon>Bacillati</taxon>
        <taxon>Actinomycetota</taxon>
        <taxon>Actinomycetes</taxon>
        <taxon>Pseudonocardiales</taxon>
        <taxon>Pseudonocardiaceae</taxon>
        <taxon>Allokutzneria</taxon>
    </lineage>
</organism>
<dbReference type="InterPro" id="IPR036388">
    <property type="entry name" value="WH-like_DNA-bd_sf"/>
</dbReference>
<dbReference type="Pfam" id="PF00196">
    <property type="entry name" value="GerE"/>
    <property type="match status" value="1"/>
</dbReference>
<dbReference type="Proteomes" id="UP000183376">
    <property type="component" value="Chromosome I"/>
</dbReference>
<dbReference type="PANTHER" id="PTHR47691:SF3">
    <property type="entry name" value="HTH-TYPE TRANSCRIPTIONAL REGULATOR RV0890C-RELATED"/>
    <property type="match status" value="1"/>
</dbReference>
<dbReference type="STRING" id="211114.SAMN04489726_3144"/>
<dbReference type="GO" id="GO:0003677">
    <property type="term" value="F:DNA binding"/>
    <property type="evidence" value="ECO:0007669"/>
    <property type="project" value="InterPro"/>
</dbReference>
<evidence type="ECO:0000313" key="3">
    <source>
        <dbReference type="Proteomes" id="UP000183376"/>
    </source>
</evidence>
<sequence length="750" mass="80849">MGLTSLVGRDELLGSLAGTVRQGARLVTLSGAGGVGKTRLALALLHRMADDFDLSAVVHLADLNPSEDATTAVGQSIVTALGVADHQSQSTPVEVLLDHLQGKRVLLVLDNAEHILDPVADVVIALLTEVPQLSVITTTRHRLDLPPERVVAVPPVSIPEANATPEQARGSEAMELLLDRAAATGFPAVREGTAAWEAVVELARWSGGLPLVIELIAAQMGVLGPEKTLQRLDGGRLLATTARRAQPHHRTLTQALDVSWDLCSPEQRRLWARLAVFSGGFDLEAAEEVCGEDVLPLLAGLVRHSVLTVGGDGRYQQLQPLRGYGLRHLDEFGETDQLREKHCHWVRRLVATGAAEWFGSGELTWLARIHRELPNIRAAVNWCVATKDAETGLGIVTDVIRTRAHFFAAFQRTVLAWADDLLALEPAEPTLTRMTAHTSLAFTLIALGDKECSVHHRDRYWELARGLGAESAPQVLFVEGCHLVLSLGDTSGLPLLRQARDAFRAVGARGDGHMAAHLLSAGAGLLGVTEIADAASADLLADAESHGAPWARTWALWVLGLPAHSRPRYLLHECLPAQIEMGDRWGSTWTVEASAWWRARIGEPEAAARLLGGCVGLQQRHGVGLGGLIPFQRQRQQAERRIVAAIGAAAFRAAYTEGTRLTAEEVYDLALRPIDAPGELRADVVVAPLTATEQKVAKLVAAGRSNGQIAEELHVSKRTVETHVGRMLAKLHFTNRTQLATWYGTQGSDG</sequence>
<reference evidence="2 3" key="1">
    <citation type="submission" date="2016-10" db="EMBL/GenBank/DDBJ databases">
        <authorList>
            <person name="de Groot N.N."/>
        </authorList>
    </citation>
    <scope>NUCLEOTIDE SEQUENCE [LARGE SCALE GENOMIC DNA]</scope>
    <source>
        <strain evidence="2 3">DSM 44149</strain>
    </source>
</reference>
<dbReference type="GO" id="GO:0043531">
    <property type="term" value="F:ADP binding"/>
    <property type="evidence" value="ECO:0007669"/>
    <property type="project" value="InterPro"/>
</dbReference>
<dbReference type="InterPro" id="IPR002182">
    <property type="entry name" value="NB-ARC"/>
</dbReference>
<keyword evidence="2" id="KW-0723">Serine/threonine-protein kinase</keyword>
<evidence type="ECO:0000313" key="2">
    <source>
        <dbReference type="EMBL" id="SDM73823.1"/>
    </source>
</evidence>
<dbReference type="InterPro" id="IPR027417">
    <property type="entry name" value="P-loop_NTPase"/>
</dbReference>
<keyword evidence="2" id="KW-0808">Transferase</keyword>
<dbReference type="SUPFAM" id="SSF52540">
    <property type="entry name" value="P-loop containing nucleoside triphosphate hydrolases"/>
    <property type="match status" value="1"/>
</dbReference>
<feature type="domain" description="HTH luxR-type" evidence="1">
    <location>
        <begin position="682"/>
        <end position="747"/>
    </location>
</feature>
<gene>
    <name evidence="2" type="ORF">SAMN04489726_3144</name>
</gene>
<proteinExistence type="predicted"/>
<accession>A0A1G9VP27</accession>
<dbReference type="Pfam" id="PF00931">
    <property type="entry name" value="NB-ARC"/>
    <property type="match status" value="1"/>
</dbReference>
<dbReference type="CDD" id="cd06170">
    <property type="entry name" value="LuxR_C_like"/>
    <property type="match status" value="1"/>
</dbReference>
<keyword evidence="2" id="KW-0418">Kinase</keyword>
<name>A0A1G9VP27_ALLAB</name>
<dbReference type="Gene3D" id="1.10.10.10">
    <property type="entry name" value="Winged helix-like DNA-binding domain superfamily/Winged helix DNA-binding domain"/>
    <property type="match status" value="1"/>
</dbReference>
<dbReference type="AlphaFoldDB" id="A0A1G9VP27"/>
<dbReference type="InterPro" id="IPR000792">
    <property type="entry name" value="Tscrpt_reg_LuxR_C"/>
</dbReference>
<dbReference type="PRINTS" id="PR00364">
    <property type="entry name" value="DISEASERSIST"/>
</dbReference>
<keyword evidence="3" id="KW-1185">Reference proteome</keyword>
<evidence type="ECO:0000259" key="1">
    <source>
        <dbReference type="PROSITE" id="PS50043"/>
    </source>
</evidence>
<protein>
    <submittedName>
        <fullName evidence="2">Non-specific serine/threonine protein kinase</fullName>
    </submittedName>
</protein>
<dbReference type="GO" id="GO:0004674">
    <property type="term" value="F:protein serine/threonine kinase activity"/>
    <property type="evidence" value="ECO:0007669"/>
    <property type="project" value="UniProtKB-KW"/>
</dbReference>
<dbReference type="eggNOG" id="COG3903">
    <property type="taxonomic scope" value="Bacteria"/>
</dbReference>
<dbReference type="Gene3D" id="3.40.50.300">
    <property type="entry name" value="P-loop containing nucleotide triphosphate hydrolases"/>
    <property type="match status" value="1"/>
</dbReference>